<protein>
    <recommendedName>
        <fullName evidence="1">TfuA-like core domain-containing protein</fullName>
    </recommendedName>
</protein>
<gene>
    <name evidence="2" type="ORF">ENC19_13225</name>
</gene>
<proteinExistence type="predicted"/>
<dbReference type="AlphaFoldDB" id="A0A6M1L7E9"/>
<dbReference type="InterPro" id="IPR012924">
    <property type="entry name" value="TfuA_core"/>
</dbReference>
<dbReference type="Pfam" id="PF07812">
    <property type="entry name" value="TfuA"/>
    <property type="match status" value="1"/>
</dbReference>
<name>A0A6M1L7E9_9ACTN</name>
<dbReference type="RefSeq" id="WP_164447498.1">
    <property type="nucleotide sequence ID" value="NZ_SAIY01000004.1"/>
</dbReference>
<dbReference type="EMBL" id="SAIY01000004">
    <property type="protein sequence ID" value="NGM13553.1"/>
    <property type="molecule type" value="Genomic_DNA"/>
</dbReference>
<sequence>MTTHVFAGPTIEADAINERLPHAVVHPPVRHGDLLALHLGPGDRVAIIDGVFFRTGAIRHKEIVHLLQQGVPVWGASSMGALRAAELDRFGMRGVGRIYRLYSSGVVTGDDEVAVLHGEADDGYRQMSEALVAVRLAIRRARVTGLLDFDAERRLVKAACALSFGDRTYRRIVADAVSDGLPSAVGESFLGRVRHERVDAKRADAHLLLHHLGRDEGAPPEAASQRMPMTSFLLRWQRSAPTIRVAGVPVSDLATLTAAQVFGTGYEALHRRIVLRELTGLPVDTDPAELAGSALRVAQSRGLIGPDRDVLPEGFHYWLDGPERQLPPDEAALLAMVRSFRWAPNVRVVEPVVEALAGTEAWTTAQRIVARAVRCNEKLATLRPTFNPHYIADARLRAWVGRRWGVAEPTFALLDRGFGGQADLRVRGAMFAPLDSVEPVESFPVPSGHV</sequence>
<dbReference type="Proteomes" id="UP000478148">
    <property type="component" value="Unassembled WGS sequence"/>
</dbReference>
<keyword evidence="3" id="KW-1185">Reference proteome</keyword>
<evidence type="ECO:0000259" key="1">
    <source>
        <dbReference type="Pfam" id="PF07812"/>
    </source>
</evidence>
<evidence type="ECO:0000313" key="3">
    <source>
        <dbReference type="Proteomes" id="UP000478148"/>
    </source>
</evidence>
<reference evidence="2 3" key="1">
    <citation type="submission" date="2020-02" db="EMBL/GenBank/DDBJ databases">
        <title>Draft Genome Sequence of Verrucosispora sp. Strain CWR15, Isolated from Gulf of Mexico Sponge.</title>
        <authorList>
            <person name="Kennedy S.J."/>
            <person name="Cella E."/>
            <person name="Azarian T."/>
            <person name="Baker B.J."/>
            <person name="Shaw L.N."/>
        </authorList>
    </citation>
    <scope>NUCLEOTIDE SEQUENCE [LARGE SCALE GENOMIC DNA]</scope>
    <source>
        <strain evidence="2 3">CWR15</strain>
    </source>
</reference>
<comment type="caution">
    <text evidence="2">The sequence shown here is derived from an EMBL/GenBank/DDBJ whole genome shotgun (WGS) entry which is preliminary data.</text>
</comment>
<accession>A0A6M1L7E9</accession>
<evidence type="ECO:0000313" key="2">
    <source>
        <dbReference type="EMBL" id="NGM13553.1"/>
    </source>
</evidence>
<feature type="domain" description="TfuA-like core" evidence="1">
    <location>
        <begin position="49"/>
        <end position="168"/>
    </location>
</feature>
<organism evidence="2 3">
    <name type="scientific">Verrucosispora sioxanthis</name>
    <dbReference type="NCBI Taxonomy" id="2499994"/>
    <lineage>
        <taxon>Bacteria</taxon>
        <taxon>Bacillati</taxon>
        <taxon>Actinomycetota</taxon>
        <taxon>Actinomycetes</taxon>
        <taxon>Micromonosporales</taxon>
        <taxon>Micromonosporaceae</taxon>
        <taxon>Micromonospora</taxon>
    </lineage>
</organism>